<dbReference type="PRINTS" id="PR01345">
    <property type="entry name" value="CERVTRCPTASE"/>
</dbReference>
<evidence type="ECO:0000313" key="1">
    <source>
        <dbReference type="EMBL" id="CAB0001241.1"/>
    </source>
</evidence>
<name>A0A6H5GGT4_9HEMI</name>
<organism evidence="1 2">
    <name type="scientific">Nesidiocoris tenuis</name>
    <dbReference type="NCBI Taxonomy" id="355587"/>
    <lineage>
        <taxon>Eukaryota</taxon>
        <taxon>Metazoa</taxon>
        <taxon>Ecdysozoa</taxon>
        <taxon>Arthropoda</taxon>
        <taxon>Hexapoda</taxon>
        <taxon>Insecta</taxon>
        <taxon>Pterygota</taxon>
        <taxon>Neoptera</taxon>
        <taxon>Paraneoptera</taxon>
        <taxon>Hemiptera</taxon>
        <taxon>Heteroptera</taxon>
        <taxon>Panheteroptera</taxon>
        <taxon>Cimicomorpha</taxon>
        <taxon>Miridae</taxon>
        <taxon>Dicyphina</taxon>
        <taxon>Nesidiocoris</taxon>
    </lineage>
</organism>
<accession>A0A6H5GGT4</accession>
<sequence>MTNNKIVSPRYQGLKEWNCSCLPTTSRYSVWSSEDDYMGIQTFLDSLQGWCLANCLHLNPAKCTAASFSRSSRLLSFPYRIGGGVLDRPASIRDLGVFMDAKLTFSHHIDAIVSKALRALGFLKRCTRDFTSMEAIVLLYKSLVRPILEYSSVVWSPYYQVHKERLERVQRRFLRYLNFKMHIPLEELDIVELAARSGLQDLEVRRTMADLMFLFKLLNAEISSPALLARISFNPPGYFTRHQHLFRADFAAFNYLQQRPLCRLPRVANALLESVDFDFFHDSRLDLRKRAIEFLGLNHGR</sequence>
<dbReference type="Proteomes" id="UP000479000">
    <property type="component" value="Unassembled WGS sequence"/>
</dbReference>
<dbReference type="OrthoDB" id="6603726at2759"/>
<reference evidence="1 2" key="1">
    <citation type="submission" date="2020-02" db="EMBL/GenBank/DDBJ databases">
        <authorList>
            <person name="Ferguson B K."/>
        </authorList>
    </citation>
    <scope>NUCLEOTIDE SEQUENCE [LARGE SCALE GENOMIC DNA]</scope>
</reference>
<dbReference type="AlphaFoldDB" id="A0A6H5GGT4"/>
<dbReference type="EMBL" id="CADCXU010010455">
    <property type="protein sequence ID" value="CAB0001241.1"/>
    <property type="molecule type" value="Genomic_DNA"/>
</dbReference>
<keyword evidence="2" id="KW-1185">Reference proteome</keyword>
<evidence type="ECO:0008006" key="3">
    <source>
        <dbReference type="Google" id="ProtNLM"/>
    </source>
</evidence>
<gene>
    <name evidence="1" type="ORF">NTEN_LOCUS7028</name>
</gene>
<protein>
    <recommendedName>
        <fullName evidence="3">Reverse transcriptase domain-containing protein</fullName>
    </recommendedName>
</protein>
<dbReference type="PANTHER" id="PTHR33332">
    <property type="entry name" value="REVERSE TRANSCRIPTASE DOMAIN-CONTAINING PROTEIN"/>
    <property type="match status" value="1"/>
</dbReference>
<evidence type="ECO:0000313" key="2">
    <source>
        <dbReference type="Proteomes" id="UP000479000"/>
    </source>
</evidence>
<proteinExistence type="predicted"/>